<dbReference type="Gene3D" id="3.40.50.720">
    <property type="entry name" value="NAD(P)-binding Rossmann-like Domain"/>
    <property type="match status" value="1"/>
</dbReference>
<dbReference type="eggNOG" id="COG0451">
    <property type="taxonomic scope" value="Bacteria"/>
</dbReference>
<evidence type="ECO:0000313" key="3">
    <source>
        <dbReference type="Proteomes" id="UP000182124"/>
    </source>
</evidence>
<feature type="domain" description="NAD-dependent epimerase/dehydratase" evidence="1">
    <location>
        <begin position="2"/>
        <end position="233"/>
    </location>
</feature>
<evidence type="ECO:0000313" key="2">
    <source>
        <dbReference type="EMBL" id="SCX13436.1"/>
    </source>
</evidence>
<sequence>MILVTGGTGLVGAHLLLHLLQENEAVRAIYRSESSVEKTKNLFRMENQIALFDKIEWMEADITDIPALEKAFENVTHVYHCAALISFDTHDEEKLRKTNIEGTANVVNCCIDFNVKKICHVSSIAALGDVKEGETVITEETEWNPEKNHGDYALTKYGAETEVWRASQEGLDIVIVNPGVIFGKGFGTAGSGLLLQKIQNGFPFYTKGSTGITSVDDVVAIMIQLMKSPISGERFTIVSENITLQNLLNSIADAMQKKRPYLYARPYMTSLYWRIDWLLSKLFFKKQTFTRATSKSSHSLETYDNSKVISQLNYAFRPMRECLITVSQAHRKAQ</sequence>
<protein>
    <submittedName>
        <fullName evidence="2">Nucleoside-diphosphate-sugar epimerase</fullName>
    </submittedName>
</protein>
<dbReference type="EMBL" id="FMTY01000004">
    <property type="protein sequence ID" value="SCX13436.1"/>
    <property type="molecule type" value="Genomic_DNA"/>
</dbReference>
<reference evidence="2 3" key="1">
    <citation type="submission" date="2016-10" db="EMBL/GenBank/DDBJ databases">
        <authorList>
            <person name="de Groot N.N."/>
        </authorList>
    </citation>
    <scope>NUCLEOTIDE SEQUENCE [LARGE SCALE GENOMIC DNA]</scope>
    <source>
        <strain evidence="2 3">CGMCC 1.3801</strain>
    </source>
</reference>
<dbReference type="InterPro" id="IPR001509">
    <property type="entry name" value="Epimerase_deHydtase"/>
</dbReference>
<accession>A0A1G4VXR3</accession>
<dbReference type="STRING" id="329186.SAMN02927925_01957"/>
<dbReference type="GO" id="GO:0004029">
    <property type="term" value="F:aldehyde dehydrogenase (NAD+) activity"/>
    <property type="evidence" value="ECO:0007669"/>
    <property type="project" value="TreeGrafter"/>
</dbReference>
<gene>
    <name evidence="2" type="ORF">SAMN02927925_01957</name>
</gene>
<dbReference type="InterPro" id="IPR036291">
    <property type="entry name" value="NAD(P)-bd_dom_sf"/>
</dbReference>
<dbReference type="InterPro" id="IPR051783">
    <property type="entry name" value="NAD(P)-dependent_oxidoreduct"/>
</dbReference>
<dbReference type="Proteomes" id="UP000182124">
    <property type="component" value="Unassembled WGS sequence"/>
</dbReference>
<dbReference type="RefSeq" id="WP_023576071.1">
    <property type="nucleotide sequence ID" value="NZ_CBCSBQ010000001.1"/>
</dbReference>
<evidence type="ECO:0000259" key="1">
    <source>
        <dbReference type="Pfam" id="PF01370"/>
    </source>
</evidence>
<dbReference type="GO" id="GO:0005737">
    <property type="term" value="C:cytoplasm"/>
    <property type="evidence" value="ECO:0007669"/>
    <property type="project" value="TreeGrafter"/>
</dbReference>
<dbReference type="SUPFAM" id="SSF51735">
    <property type="entry name" value="NAD(P)-binding Rossmann-fold domains"/>
    <property type="match status" value="1"/>
</dbReference>
<proteinExistence type="predicted"/>
<dbReference type="PANTHER" id="PTHR48079:SF6">
    <property type="entry name" value="NAD(P)-BINDING DOMAIN-CONTAINING PROTEIN-RELATED"/>
    <property type="match status" value="1"/>
</dbReference>
<dbReference type="AlphaFoldDB" id="A0A1G4VXR3"/>
<name>A0A1G4VXR3_9FLAO</name>
<dbReference type="Pfam" id="PF01370">
    <property type="entry name" value="Epimerase"/>
    <property type="match status" value="1"/>
</dbReference>
<dbReference type="PANTHER" id="PTHR48079">
    <property type="entry name" value="PROTEIN YEEZ"/>
    <property type="match status" value="1"/>
</dbReference>
<organism evidence="2 3">
    <name type="scientific">Flavobacterium saliperosum</name>
    <dbReference type="NCBI Taxonomy" id="329186"/>
    <lineage>
        <taxon>Bacteria</taxon>
        <taxon>Pseudomonadati</taxon>
        <taxon>Bacteroidota</taxon>
        <taxon>Flavobacteriia</taxon>
        <taxon>Flavobacteriales</taxon>
        <taxon>Flavobacteriaceae</taxon>
        <taxon>Flavobacterium</taxon>
    </lineage>
</organism>